<dbReference type="EMBL" id="UYRS01000867">
    <property type="protein sequence ID" value="VDK24124.1"/>
    <property type="molecule type" value="Genomic_DNA"/>
</dbReference>
<name>A0A0R3VX59_TAEAS</name>
<evidence type="ECO:0000313" key="4">
    <source>
        <dbReference type="WBParaSite" id="TASK_0000200301-mRNA-1"/>
    </source>
</evidence>
<proteinExistence type="predicted"/>
<dbReference type="AlphaFoldDB" id="A0A0R3VX59"/>
<dbReference type="WBParaSite" id="TASK_0000200301-mRNA-1">
    <property type="protein sequence ID" value="TASK_0000200301-mRNA-1"/>
    <property type="gene ID" value="TASK_0000200301"/>
</dbReference>
<evidence type="ECO:0000313" key="2">
    <source>
        <dbReference type="EMBL" id="VDK24124.1"/>
    </source>
</evidence>
<dbReference type="Proteomes" id="UP000282613">
    <property type="component" value="Unassembled WGS sequence"/>
</dbReference>
<evidence type="ECO:0000313" key="3">
    <source>
        <dbReference type="Proteomes" id="UP000282613"/>
    </source>
</evidence>
<gene>
    <name evidence="2" type="ORF">TASK_LOCUS2004</name>
</gene>
<protein>
    <submittedName>
        <fullName evidence="4">Doublecortin domain-containing protein</fullName>
    </submittedName>
</protein>
<sequence length="150" mass="17224">MFMTVWGSAYAGVASGQRQQLAKHFVRPSIGFFRLQDGPEALHYWHRRSNPILKGINPDFCYRILIYNRTEEQHTLLMGKSTMTPVQRIDSDVNLRHYASPLFCRKGNNNGSDASHKPSENARYEALYGTRVKMSNKRTRNTSPTPPLPR</sequence>
<keyword evidence="3" id="KW-1185">Reference proteome</keyword>
<evidence type="ECO:0000256" key="1">
    <source>
        <dbReference type="SAM" id="MobiDB-lite"/>
    </source>
</evidence>
<accession>A0A0R3VX59</accession>
<reference evidence="4" key="1">
    <citation type="submission" date="2017-02" db="UniProtKB">
        <authorList>
            <consortium name="WormBaseParasite"/>
        </authorList>
    </citation>
    <scope>IDENTIFICATION</scope>
</reference>
<organism evidence="4">
    <name type="scientific">Taenia asiatica</name>
    <name type="common">Asian tapeworm</name>
    <dbReference type="NCBI Taxonomy" id="60517"/>
    <lineage>
        <taxon>Eukaryota</taxon>
        <taxon>Metazoa</taxon>
        <taxon>Spiralia</taxon>
        <taxon>Lophotrochozoa</taxon>
        <taxon>Platyhelminthes</taxon>
        <taxon>Cestoda</taxon>
        <taxon>Eucestoda</taxon>
        <taxon>Cyclophyllidea</taxon>
        <taxon>Taeniidae</taxon>
        <taxon>Taenia</taxon>
    </lineage>
</organism>
<feature type="region of interest" description="Disordered" evidence="1">
    <location>
        <begin position="129"/>
        <end position="150"/>
    </location>
</feature>
<reference evidence="2 3" key="2">
    <citation type="submission" date="2018-11" db="EMBL/GenBank/DDBJ databases">
        <authorList>
            <consortium name="Pathogen Informatics"/>
        </authorList>
    </citation>
    <scope>NUCLEOTIDE SEQUENCE [LARGE SCALE GENOMIC DNA]</scope>
</reference>